<keyword evidence="3" id="KW-1185">Reference proteome</keyword>
<dbReference type="EMBL" id="JXTC01000272">
    <property type="protein sequence ID" value="PON72442.1"/>
    <property type="molecule type" value="Genomic_DNA"/>
</dbReference>
<dbReference type="AlphaFoldDB" id="A0A2P5DGJ8"/>
<organism evidence="2 3">
    <name type="scientific">Trema orientale</name>
    <name type="common">Charcoal tree</name>
    <name type="synonym">Celtis orientalis</name>
    <dbReference type="NCBI Taxonomy" id="63057"/>
    <lineage>
        <taxon>Eukaryota</taxon>
        <taxon>Viridiplantae</taxon>
        <taxon>Streptophyta</taxon>
        <taxon>Embryophyta</taxon>
        <taxon>Tracheophyta</taxon>
        <taxon>Spermatophyta</taxon>
        <taxon>Magnoliopsida</taxon>
        <taxon>eudicotyledons</taxon>
        <taxon>Gunneridae</taxon>
        <taxon>Pentapetalae</taxon>
        <taxon>rosids</taxon>
        <taxon>fabids</taxon>
        <taxon>Rosales</taxon>
        <taxon>Cannabaceae</taxon>
        <taxon>Trema</taxon>
    </lineage>
</organism>
<evidence type="ECO:0000313" key="3">
    <source>
        <dbReference type="Proteomes" id="UP000237000"/>
    </source>
</evidence>
<reference evidence="3" key="1">
    <citation type="submission" date="2016-06" db="EMBL/GenBank/DDBJ databases">
        <title>Parallel loss of symbiosis genes in relatives of nitrogen-fixing non-legume Parasponia.</title>
        <authorList>
            <person name="Van Velzen R."/>
            <person name="Holmer R."/>
            <person name="Bu F."/>
            <person name="Rutten L."/>
            <person name="Van Zeijl A."/>
            <person name="Liu W."/>
            <person name="Santuari L."/>
            <person name="Cao Q."/>
            <person name="Sharma T."/>
            <person name="Shen D."/>
            <person name="Roswanjaya Y."/>
            <person name="Wardhani T."/>
            <person name="Kalhor M.S."/>
            <person name="Jansen J."/>
            <person name="Van den Hoogen J."/>
            <person name="Gungor B."/>
            <person name="Hartog M."/>
            <person name="Hontelez J."/>
            <person name="Verver J."/>
            <person name="Yang W.-C."/>
            <person name="Schijlen E."/>
            <person name="Repin R."/>
            <person name="Schilthuizen M."/>
            <person name="Schranz E."/>
            <person name="Heidstra R."/>
            <person name="Miyata K."/>
            <person name="Fedorova E."/>
            <person name="Kohlen W."/>
            <person name="Bisseling T."/>
            <person name="Smit S."/>
            <person name="Geurts R."/>
        </authorList>
    </citation>
    <scope>NUCLEOTIDE SEQUENCE [LARGE SCALE GENOMIC DNA]</scope>
    <source>
        <strain evidence="3">cv. RG33-2</strain>
    </source>
</reference>
<gene>
    <name evidence="2" type="ORF">TorRG33x02_252400</name>
</gene>
<evidence type="ECO:0000313" key="2">
    <source>
        <dbReference type="EMBL" id="PON72442.1"/>
    </source>
</evidence>
<dbReference type="InParanoid" id="A0A2P5DGJ8"/>
<feature type="compositionally biased region" description="Basic and acidic residues" evidence="1">
    <location>
        <begin position="12"/>
        <end position="26"/>
    </location>
</feature>
<dbReference type="Proteomes" id="UP000237000">
    <property type="component" value="Unassembled WGS sequence"/>
</dbReference>
<dbReference type="OrthoDB" id="10403213at2759"/>
<name>A0A2P5DGJ8_TREOI</name>
<sequence>MRVSVQVVGCPERVERAGPPRVEPKPRLAAPGPMQEADRARVEVAAAAPDVVAAQAVLVPPVLDGRHVSREDQEERRQRAQLVDSVALLDLHPPFDPPRVPSPPPLDQIHHHHPRVEVARLPARERRRVPPVGPEARREVLGEVGVAVFRGPDRPRPEARPPQLRNVVHHDQIRVEVDDPPDAGLEQVRQVVPGVVQRLLQRLPHRRRDQAPHGRGIEVVHLEVELGEGGPHQGLEAALGDQEVEEDALRAERVMEDGMHGGDRAAEVLDVEGDRHVDQVGVADAGGPRGLGGAAFVRIAESRCPAE</sequence>
<accession>A0A2P5DGJ8</accession>
<feature type="region of interest" description="Disordered" evidence="1">
    <location>
        <begin position="93"/>
        <end position="112"/>
    </location>
</feature>
<evidence type="ECO:0000256" key="1">
    <source>
        <dbReference type="SAM" id="MobiDB-lite"/>
    </source>
</evidence>
<comment type="caution">
    <text evidence="2">The sequence shown here is derived from an EMBL/GenBank/DDBJ whole genome shotgun (WGS) entry which is preliminary data.</text>
</comment>
<proteinExistence type="predicted"/>
<feature type="compositionally biased region" description="Pro residues" evidence="1">
    <location>
        <begin position="94"/>
        <end position="106"/>
    </location>
</feature>
<feature type="region of interest" description="Disordered" evidence="1">
    <location>
        <begin position="1"/>
        <end position="36"/>
    </location>
</feature>
<protein>
    <submittedName>
        <fullName evidence="2">Uncharacterized protein</fullName>
    </submittedName>
</protein>